<name>A0A0A0BSJ6_9CELL</name>
<dbReference type="EMBL" id="AXCY01000036">
    <property type="protein sequence ID" value="KGM10890.1"/>
    <property type="molecule type" value="Genomic_DNA"/>
</dbReference>
<comment type="caution">
    <text evidence="2">The sequence shown here is derived from an EMBL/GenBank/DDBJ whole genome shotgun (WGS) entry which is preliminary data.</text>
</comment>
<proteinExistence type="predicted"/>
<organism evidence="2 3">
    <name type="scientific">Cellulomonas carbonis T26</name>
    <dbReference type="NCBI Taxonomy" id="947969"/>
    <lineage>
        <taxon>Bacteria</taxon>
        <taxon>Bacillati</taxon>
        <taxon>Actinomycetota</taxon>
        <taxon>Actinomycetes</taxon>
        <taxon>Micrococcales</taxon>
        <taxon>Cellulomonadaceae</taxon>
        <taxon>Cellulomonas</taxon>
    </lineage>
</organism>
<dbReference type="Proteomes" id="UP000029839">
    <property type="component" value="Unassembled WGS sequence"/>
</dbReference>
<reference evidence="2 3" key="1">
    <citation type="submission" date="2013-08" db="EMBL/GenBank/DDBJ databases">
        <title>Genome sequencing of Cellulomonas carbonis T26.</title>
        <authorList>
            <person name="Chen F."/>
            <person name="Li Y."/>
            <person name="Wang G."/>
        </authorList>
    </citation>
    <scope>NUCLEOTIDE SEQUENCE [LARGE SCALE GENOMIC DNA]</scope>
    <source>
        <strain evidence="2 3">T26</strain>
    </source>
</reference>
<dbReference type="OrthoDB" id="3268465at2"/>
<evidence type="ECO:0000256" key="1">
    <source>
        <dbReference type="SAM" id="MobiDB-lite"/>
    </source>
</evidence>
<accession>A0A0A0BSJ6</accession>
<evidence type="ECO:0000313" key="3">
    <source>
        <dbReference type="Proteomes" id="UP000029839"/>
    </source>
</evidence>
<keyword evidence="3" id="KW-1185">Reference proteome</keyword>
<sequence length="351" mass="36757">MALPALAADDDAALQHHLLLLPADVGHDEVEVLATSRFPRATWETPPTTARPRGRGQHPDPGVLRLSRHSTLVGPFTIDPGTASALGIPTSAALAYVLHAPVERGDAPWPGTGDRDGLARAFANGLPVRDEERSVGWLVAAARRLGGAVRVAATGGSPGALLVPDPAAAVDLTVWTDIWLEPDAALSVVRRAVPRAELNLPGTAWAGPPAGIGERPARGAEDLDDELRRRLHAAADDHDIATLTAPPPMNAYGCLADLGVDGMLAVEVGGETTLPPVIAAVPWASQGAVAYRVRWEPADLEEHNAERPGPEHRVARARAGELVVAVARLVHVAVGGEITDEMGFVVDPEDL</sequence>
<dbReference type="AlphaFoldDB" id="A0A0A0BSJ6"/>
<reference evidence="2 3" key="2">
    <citation type="journal article" date="2015" name="Stand. Genomic Sci.">
        <title>Draft genome sequence of Cellulomonas carbonis T26(T) and comparative analysis of six Cellulomonas genomes.</title>
        <authorList>
            <person name="Zhuang W."/>
            <person name="Zhang S."/>
            <person name="Xia X."/>
            <person name="Wang G."/>
        </authorList>
    </citation>
    <scope>NUCLEOTIDE SEQUENCE [LARGE SCALE GENOMIC DNA]</scope>
    <source>
        <strain evidence="2 3">T26</strain>
    </source>
</reference>
<gene>
    <name evidence="2" type="ORF">N868_08690</name>
</gene>
<feature type="region of interest" description="Disordered" evidence="1">
    <location>
        <begin position="39"/>
        <end position="65"/>
    </location>
</feature>
<dbReference type="RefSeq" id="WP_043605889.1">
    <property type="nucleotide sequence ID" value="NZ_AXCY01000036.1"/>
</dbReference>
<protein>
    <submittedName>
        <fullName evidence="2">Uncharacterized protein</fullName>
    </submittedName>
</protein>
<evidence type="ECO:0000313" key="2">
    <source>
        <dbReference type="EMBL" id="KGM10890.1"/>
    </source>
</evidence>